<comment type="caution">
    <text evidence="3">The sequence shown here is derived from an EMBL/GenBank/DDBJ whole genome shotgun (WGS) entry which is preliminary data.</text>
</comment>
<evidence type="ECO:0000313" key="4">
    <source>
        <dbReference type="Proteomes" id="UP001168540"/>
    </source>
</evidence>
<keyword evidence="4" id="KW-1185">Reference proteome</keyword>
<dbReference type="EMBL" id="JAUEDK010000017">
    <property type="protein sequence ID" value="MDN0075408.1"/>
    <property type="molecule type" value="Genomic_DNA"/>
</dbReference>
<organism evidence="3 4">
    <name type="scientific">Crenobacter oryzisoli</name>
    <dbReference type="NCBI Taxonomy" id="3056844"/>
    <lineage>
        <taxon>Bacteria</taxon>
        <taxon>Pseudomonadati</taxon>
        <taxon>Pseudomonadota</taxon>
        <taxon>Betaproteobacteria</taxon>
        <taxon>Neisseriales</taxon>
        <taxon>Neisseriaceae</taxon>
        <taxon>Crenobacter</taxon>
    </lineage>
</organism>
<dbReference type="Pfam" id="PF11799">
    <property type="entry name" value="IMS_C"/>
    <property type="match status" value="1"/>
</dbReference>
<dbReference type="RefSeq" id="WP_289830017.1">
    <property type="nucleotide sequence ID" value="NZ_JAUEDK010000017.1"/>
</dbReference>
<dbReference type="Pfam" id="PF13438">
    <property type="entry name" value="DUF4113"/>
    <property type="match status" value="1"/>
</dbReference>
<feature type="domain" description="DNA polymerase Y-family little finger" evidence="1">
    <location>
        <begin position="41"/>
        <end position="124"/>
    </location>
</feature>
<evidence type="ECO:0000259" key="2">
    <source>
        <dbReference type="Pfam" id="PF13438"/>
    </source>
</evidence>
<name>A0ABT7XNN1_9NEIS</name>
<proteinExistence type="predicted"/>
<gene>
    <name evidence="3" type="ORF">QU481_10950</name>
</gene>
<reference evidence="3" key="1">
    <citation type="submission" date="2023-06" db="EMBL/GenBank/DDBJ databases">
        <authorList>
            <person name="Zhang S."/>
        </authorList>
    </citation>
    <scope>NUCLEOTIDE SEQUENCE</scope>
    <source>
        <strain evidence="3">SG2303</strain>
    </source>
</reference>
<evidence type="ECO:0000313" key="3">
    <source>
        <dbReference type="EMBL" id="MDN0075408.1"/>
    </source>
</evidence>
<dbReference type="InterPro" id="IPR025188">
    <property type="entry name" value="DUF4113"/>
</dbReference>
<sequence>MKRTVLELRGIACLGLDQAVHERQQIMCGRTFGHTIWDSLNLRAQDALAGAVHLYLRTKLTGLDDKQCHYGLMVTLPEPSSDTRVLTGWAVKLLELLYWPGVGYQKAAVMLSELRPKRYLQGSLFGPCDDALSDALMQAVDLRNRQLGRTALQQLSDGPARPWHQRCGHRSPKYTTNWDDLPTVTAR</sequence>
<dbReference type="Proteomes" id="UP001168540">
    <property type="component" value="Unassembled WGS sequence"/>
</dbReference>
<feature type="domain" description="DUF4113" evidence="2">
    <location>
        <begin position="135"/>
        <end position="184"/>
    </location>
</feature>
<accession>A0ABT7XNN1</accession>
<dbReference type="InterPro" id="IPR017961">
    <property type="entry name" value="DNA_pol_Y-fam_little_finger"/>
</dbReference>
<evidence type="ECO:0000259" key="1">
    <source>
        <dbReference type="Pfam" id="PF11799"/>
    </source>
</evidence>
<protein>
    <submittedName>
        <fullName evidence="3">DUF4113 domain-containing protein</fullName>
    </submittedName>
</protein>